<accession>A0A9X4JSM3</accession>
<dbReference type="PANTHER" id="PTHR36112:SF1">
    <property type="entry name" value="RIBOSOMAL RNA SMALL SUBUNIT METHYLTRANSFERASE J"/>
    <property type="match status" value="1"/>
</dbReference>
<dbReference type="InterPro" id="IPR029063">
    <property type="entry name" value="SAM-dependent_MTases_sf"/>
</dbReference>
<dbReference type="Gene3D" id="3.40.50.150">
    <property type="entry name" value="Vaccinia Virus protein VP39"/>
    <property type="match status" value="1"/>
</dbReference>
<dbReference type="InterPro" id="IPR007536">
    <property type="entry name" value="16SrRNA_methylTrfase_J"/>
</dbReference>
<dbReference type="RefSeq" id="WP_277441963.1">
    <property type="nucleotide sequence ID" value="NZ_JAKOAV010000001.1"/>
</dbReference>
<dbReference type="AlphaFoldDB" id="A0A9X4JSM3"/>
<sequence length="265" mass="28893">MKSLGFAVTTSHRVKPVLVEYAKQIAGELETRYVERNDRSIEALSAELGVEGMVVVKSKKVSFVSRAGEFFFHPGIAGPRINELKNGKTDQMIDAMSIKPGNSVLDCTLGLGTDAIVASYTVGNSGRVVGLENSPVIAYLVKSGLASYPVADGDTFTAMRRVEVVQADHRDYLRTLPAGSFDVIYFDPMFRLPGRRSPAINNLRALADPEPLDRETINLAVKIANKRVVVKERRGSAEFGRLGFEKIQGGRYAPVVYGVINCQGL</sequence>
<dbReference type="Proteomes" id="UP001154312">
    <property type="component" value="Unassembled WGS sequence"/>
</dbReference>
<dbReference type="EMBL" id="JAKOAV010000001">
    <property type="protein sequence ID" value="MDF9406819.1"/>
    <property type="molecule type" value="Genomic_DNA"/>
</dbReference>
<dbReference type="SUPFAM" id="SSF53335">
    <property type="entry name" value="S-adenosyl-L-methionine-dependent methyltransferases"/>
    <property type="match status" value="1"/>
</dbReference>
<organism evidence="1 2">
    <name type="scientific">Pelotomaculum isophthalicicum JI</name>
    <dbReference type="NCBI Taxonomy" id="947010"/>
    <lineage>
        <taxon>Bacteria</taxon>
        <taxon>Bacillati</taxon>
        <taxon>Bacillota</taxon>
        <taxon>Clostridia</taxon>
        <taxon>Eubacteriales</taxon>
        <taxon>Desulfotomaculaceae</taxon>
        <taxon>Pelotomaculum</taxon>
    </lineage>
</organism>
<keyword evidence="1" id="KW-0489">Methyltransferase</keyword>
<name>A0A9X4JSM3_9FIRM</name>
<dbReference type="PANTHER" id="PTHR36112">
    <property type="entry name" value="RIBOSOMAL RNA SMALL SUBUNIT METHYLTRANSFERASE J"/>
    <property type="match status" value="1"/>
</dbReference>
<dbReference type="GO" id="GO:0008990">
    <property type="term" value="F:rRNA (guanine-N2-)-methyltransferase activity"/>
    <property type="evidence" value="ECO:0007669"/>
    <property type="project" value="InterPro"/>
</dbReference>
<gene>
    <name evidence="1" type="ORF">L7E55_00345</name>
</gene>
<dbReference type="Pfam" id="PF04445">
    <property type="entry name" value="SAM_MT"/>
    <property type="match status" value="1"/>
</dbReference>
<proteinExistence type="predicted"/>
<protein>
    <submittedName>
        <fullName evidence="1">Class I SAM-dependent methyltransferase</fullName>
    </submittedName>
</protein>
<keyword evidence="2" id="KW-1185">Reference proteome</keyword>
<keyword evidence="1" id="KW-0808">Transferase</keyword>
<evidence type="ECO:0000313" key="1">
    <source>
        <dbReference type="EMBL" id="MDF9406819.1"/>
    </source>
</evidence>
<reference evidence="1" key="1">
    <citation type="submission" date="2022-02" db="EMBL/GenBank/DDBJ databases">
        <authorList>
            <person name="Leng L."/>
        </authorList>
    </citation>
    <scope>NUCLEOTIDE SEQUENCE</scope>
    <source>
        <strain evidence="1">JI</strain>
    </source>
</reference>
<evidence type="ECO:0000313" key="2">
    <source>
        <dbReference type="Proteomes" id="UP001154312"/>
    </source>
</evidence>
<comment type="caution">
    <text evidence="1">The sequence shown here is derived from an EMBL/GenBank/DDBJ whole genome shotgun (WGS) entry which is preliminary data.</text>
</comment>